<organism evidence="1 2">
    <name type="scientific">Flavobacterium macrobrachii</name>
    <dbReference type="NCBI Taxonomy" id="591204"/>
    <lineage>
        <taxon>Bacteria</taxon>
        <taxon>Pseudomonadati</taxon>
        <taxon>Bacteroidota</taxon>
        <taxon>Flavobacteriia</taxon>
        <taxon>Flavobacteriales</taxon>
        <taxon>Flavobacteriaceae</taxon>
        <taxon>Flavobacterium</taxon>
    </lineage>
</organism>
<proteinExistence type="predicted"/>
<evidence type="ECO:0000313" key="2">
    <source>
        <dbReference type="Proteomes" id="UP000759529"/>
    </source>
</evidence>
<dbReference type="RefSeq" id="WP_187658251.1">
    <property type="nucleotide sequence ID" value="NZ_JACSOD020000450.1"/>
</dbReference>
<keyword evidence="2" id="KW-1185">Reference proteome</keyword>
<dbReference type="EMBL" id="JACSOD020000450">
    <property type="protein sequence ID" value="MBM6498723.1"/>
    <property type="molecule type" value="Genomic_DNA"/>
</dbReference>
<evidence type="ECO:0000313" key="1">
    <source>
        <dbReference type="EMBL" id="MBM6498723.1"/>
    </source>
</evidence>
<protein>
    <submittedName>
        <fullName evidence="1">Uncharacterized protein</fullName>
    </submittedName>
</protein>
<reference evidence="1 2" key="1">
    <citation type="submission" date="2021-02" db="EMBL/GenBank/DDBJ databases">
        <authorList>
            <person name="Jung H.S."/>
            <person name="Chun B.H."/>
            <person name="Jeon C.O."/>
        </authorList>
    </citation>
    <scope>NUCLEOTIDE SEQUENCE [LARGE SCALE GENOMIC DNA]</scope>
    <source>
        <strain evidence="1 2">LMG 25203</strain>
    </source>
</reference>
<name>A0ABS2CUU1_9FLAO</name>
<accession>A0ABS2CUU1</accession>
<gene>
    <name evidence="1" type="ORF">H9X54_005330</name>
</gene>
<comment type="caution">
    <text evidence="1">The sequence shown here is derived from an EMBL/GenBank/DDBJ whole genome shotgun (WGS) entry which is preliminary data.</text>
</comment>
<sequence>MIKNFNFFLFTFFSSYANCQNINLDYLLANQIIESRVIKISGVSLLENTNYQLIDFHLKKLRFKKSKTFISKDNLNDKITLSEKEGIDIINQIINDNNHSWKAEMIDSADIVDNYSSREAMKKKDKKQTLIIISKPVFIRDKTIAIVYFGNFIYYKEYGYSDFCFYKLINGVWTKWIEISSWKDEK</sequence>
<dbReference type="Proteomes" id="UP000759529">
    <property type="component" value="Unassembled WGS sequence"/>
</dbReference>